<dbReference type="GO" id="GO:0006398">
    <property type="term" value="P:mRNA 3'-end processing by stem-loop binding and cleavage"/>
    <property type="evidence" value="ECO:0007669"/>
    <property type="project" value="TreeGrafter"/>
</dbReference>
<reference evidence="3" key="1">
    <citation type="submission" date="2022-08" db="UniProtKB">
        <authorList>
            <consortium name="EnsemblMetazoa"/>
        </authorList>
    </citation>
    <scope>IDENTIFICATION</scope>
</reference>
<accession>A0A8W7P403</accession>
<dbReference type="CDD" id="cd01739">
    <property type="entry name" value="LSm11_M"/>
    <property type="match status" value="1"/>
</dbReference>
<feature type="domain" description="Sm" evidence="2">
    <location>
        <begin position="159"/>
        <end position="272"/>
    </location>
</feature>
<protein>
    <recommendedName>
        <fullName evidence="2">Sm domain-containing protein</fullName>
    </recommendedName>
</protein>
<dbReference type="EnsemblMetazoa" id="ACOM025546-RA">
    <property type="protein sequence ID" value="ACOM025546-PA.1"/>
    <property type="gene ID" value="ACOM025546"/>
</dbReference>
<dbReference type="Gene3D" id="2.30.30.100">
    <property type="match status" value="1"/>
</dbReference>
<dbReference type="GO" id="GO:0071209">
    <property type="term" value="F:U7 snRNA binding"/>
    <property type="evidence" value="ECO:0007669"/>
    <property type="project" value="InterPro"/>
</dbReference>
<dbReference type="Proteomes" id="UP000075882">
    <property type="component" value="Unassembled WGS sequence"/>
</dbReference>
<dbReference type="SUPFAM" id="SSF50182">
    <property type="entry name" value="Sm-like ribonucleoproteins"/>
    <property type="match status" value="1"/>
</dbReference>
<evidence type="ECO:0000313" key="3">
    <source>
        <dbReference type="EnsemblMetazoa" id="ACOM025546-PA.1"/>
    </source>
</evidence>
<dbReference type="InterPro" id="IPR010920">
    <property type="entry name" value="LSM_dom_sf"/>
</dbReference>
<name>A0A8W7P403_ANOCL</name>
<dbReference type="AlphaFoldDB" id="A0A8W7P403"/>
<feature type="compositionally biased region" description="Low complexity" evidence="1">
    <location>
        <begin position="33"/>
        <end position="45"/>
    </location>
</feature>
<dbReference type="GO" id="GO:0005683">
    <property type="term" value="C:U7 snRNP"/>
    <property type="evidence" value="ECO:0007669"/>
    <property type="project" value="TreeGrafter"/>
</dbReference>
<evidence type="ECO:0000256" key="1">
    <source>
        <dbReference type="SAM" id="MobiDB-lite"/>
    </source>
</evidence>
<organism evidence="3">
    <name type="scientific">Anopheles coluzzii</name>
    <name type="common">African malaria mosquito</name>
    <dbReference type="NCBI Taxonomy" id="1518534"/>
    <lineage>
        <taxon>Eukaryota</taxon>
        <taxon>Metazoa</taxon>
        <taxon>Ecdysozoa</taxon>
        <taxon>Arthropoda</taxon>
        <taxon>Hexapoda</taxon>
        <taxon>Insecta</taxon>
        <taxon>Pterygota</taxon>
        <taxon>Neoptera</taxon>
        <taxon>Endopterygota</taxon>
        <taxon>Diptera</taxon>
        <taxon>Nematocera</taxon>
        <taxon>Culicoidea</taxon>
        <taxon>Culicidae</taxon>
        <taxon>Anophelinae</taxon>
        <taxon>Anopheles</taxon>
    </lineage>
</organism>
<evidence type="ECO:0000259" key="2">
    <source>
        <dbReference type="SMART" id="SM00651"/>
    </source>
</evidence>
<dbReference type="SMART" id="SM00651">
    <property type="entry name" value="Sm"/>
    <property type="match status" value="1"/>
</dbReference>
<dbReference type="InterPro" id="IPR034109">
    <property type="entry name" value="Lsm11_M"/>
</dbReference>
<dbReference type="InterPro" id="IPR001163">
    <property type="entry name" value="Sm_dom_euk/arc"/>
</dbReference>
<feature type="region of interest" description="Disordered" evidence="1">
    <location>
        <begin position="29"/>
        <end position="51"/>
    </location>
</feature>
<dbReference type="VEuPathDB" id="VectorBase:ACON2_038602"/>
<proteinExistence type="predicted"/>
<dbReference type="PANTHER" id="PTHR21415:SF1">
    <property type="entry name" value="U7 SNRNA-ASSOCIATED SM-LIKE PROTEIN LSM11"/>
    <property type="match status" value="1"/>
</dbReference>
<dbReference type="PANTHER" id="PTHR21415">
    <property type="entry name" value="U7 SNRNA-ASSOCIATED SM-LIKE PROTEIN LSM11"/>
    <property type="match status" value="1"/>
</dbReference>
<sequence>LLSGQYKTSRFVLLNSFRFISLLKTAAKSMGNSDTDSTTSESDSSGELDVGSKRFNPLKALYSAKLKVPVPKARLHDNISSLEGKQLTLGGFTEKFDEARIRQIRAAQNKPKLAENEMPQRRFLPEQGPVTRVRSIRHTKNIFIRLEKGFEGPLGQLQRWMEGRNRVRVSIRKQKGVRGHVSGVLELFDKHWNLALSDVCETWTRRKYRYSENRQHPDSMEAPRDCSERLRRLGIVLPELKVRPADGKKNVIITRKVPQLLVKGEMVVLVTLEPGEPQASTSKGTK</sequence>
<dbReference type="InterPro" id="IPR039267">
    <property type="entry name" value="Lsm11"/>
</dbReference>